<evidence type="ECO:0000313" key="8">
    <source>
        <dbReference type="Proteomes" id="UP000246352"/>
    </source>
</evidence>
<dbReference type="GO" id="GO:0020037">
    <property type="term" value="F:heme binding"/>
    <property type="evidence" value="ECO:0007669"/>
    <property type="project" value="InterPro"/>
</dbReference>
<sequence>MEVAVNPQSLAVLNALATPHLRAAALAAVLLAPALPAPAGGAEAFDTAAAGRGRQVVEDWCRGCHLRARDRPDADMALPYERIVLRPGRDRAYFERFFREDHFPMTTYRLFENEKADVVEYLLSLKPQ</sequence>
<dbReference type="EMBL" id="QGTR01000006">
    <property type="protein sequence ID" value="PWV97662.1"/>
    <property type="molecule type" value="Genomic_DNA"/>
</dbReference>
<evidence type="ECO:0000259" key="6">
    <source>
        <dbReference type="PROSITE" id="PS51007"/>
    </source>
</evidence>
<organism evidence="7 8">
    <name type="scientific">Hoeflea marina</name>
    <dbReference type="NCBI Taxonomy" id="274592"/>
    <lineage>
        <taxon>Bacteria</taxon>
        <taxon>Pseudomonadati</taxon>
        <taxon>Pseudomonadota</taxon>
        <taxon>Alphaproteobacteria</taxon>
        <taxon>Hyphomicrobiales</taxon>
        <taxon>Rhizobiaceae</taxon>
        <taxon>Hoeflea</taxon>
    </lineage>
</organism>
<keyword evidence="2 4" id="KW-0479">Metal-binding</keyword>
<dbReference type="Proteomes" id="UP000246352">
    <property type="component" value="Unassembled WGS sequence"/>
</dbReference>
<keyword evidence="3 4" id="KW-0408">Iron</keyword>
<dbReference type="InterPro" id="IPR009056">
    <property type="entry name" value="Cyt_c-like_dom"/>
</dbReference>
<dbReference type="GO" id="GO:0009055">
    <property type="term" value="F:electron transfer activity"/>
    <property type="evidence" value="ECO:0007669"/>
    <property type="project" value="InterPro"/>
</dbReference>
<accession>A0A317PFF9</accession>
<name>A0A317PFF9_9HYPH</name>
<dbReference type="Gene3D" id="1.10.760.10">
    <property type="entry name" value="Cytochrome c-like domain"/>
    <property type="match status" value="1"/>
</dbReference>
<keyword evidence="1 4" id="KW-0349">Heme</keyword>
<dbReference type="OrthoDB" id="7873796at2"/>
<keyword evidence="5" id="KW-0732">Signal</keyword>
<evidence type="ECO:0000313" key="7">
    <source>
        <dbReference type="EMBL" id="PWV97662.1"/>
    </source>
</evidence>
<keyword evidence="8" id="KW-1185">Reference proteome</keyword>
<dbReference type="PROSITE" id="PS51007">
    <property type="entry name" value="CYTC"/>
    <property type="match status" value="1"/>
</dbReference>
<evidence type="ECO:0000256" key="4">
    <source>
        <dbReference type="PROSITE-ProRule" id="PRU00433"/>
    </source>
</evidence>
<dbReference type="AlphaFoldDB" id="A0A317PFF9"/>
<evidence type="ECO:0000256" key="3">
    <source>
        <dbReference type="ARBA" id="ARBA00023004"/>
    </source>
</evidence>
<protein>
    <recommendedName>
        <fullName evidence="6">Cytochrome c domain-containing protein</fullName>
    </recommendedName>
</protein>
<evidence type="ECO:0000256" key="5">
    <source>
        <dbReference type="SAM" id="SignalP"/>
    </source>
</evidence>
<dbReference type="GO" id="GO:0046872">
    <property type="term" value="F:metal ion binding"/>
    <property type="evidence" value="ECO:0007669"/>
    <property type="project" value="UniProtKB-KW"/>
</dbReference>
<evidence type="ECO:0000256" key="1">
    <source>
        <dbReference type="ARBA" id="ARBA00022617"/>
    </source>
</evidence>
<dbReference type="InterPro" id="IPR036909">
    <property type="entry name" value="Cyt_c-like_dom_sf"/>
</dbReference>
<feature type="chain" id="PRO_5016397424" description="Cytochrome c domain-containing protein" evidence="5">
    <location>
        <begin position="40"/>
        <end position="128"/>
    </location>
</feature>
<proteinExistence type="predicted"/>
<comment type="caution">
    <text evidence="7">The sequence shown here is derived from an EMBL/GenBank/DDBJ whole genome shotgun (WGS) entry which is preliminary data.</text>
</comment>
<gene>
    <name evidence="7" type="ORF">DFR52_106186</name>
</gene>
<evidence type="ECO:0000256" key="2">
    <source>
        <dbReference type="ARBA" id="ARBA00022723"/>
    </source>
</evidence>
<reference evidence="7 8" key="1">
    <citation type="submission" date="2018-05" db="EMBL/GenBank/DDBJ databases">
        <title>Genomic Encyclopedia of Type Strains, Phase IV (KMG-IV): sequencing the most valuable type-strain genomes for metagenomic binning, comparative biology and taxonomic classification.</title>
        <authorList>
            <person name="Goeker M."/>
        </authorList>
    </citation>
    <scope>NUCLEOTIDE SEQUENCE [LARGE SCALE GENOMIC DNA]</scope>
    <source>
        <strain evidence="7 8">DSM 16791</strain>
    </source>
</reference>
<dbReference type="SUPFAM" id="SSF46626">
    <property type="entry name" value="Cytochrome c"/>
    <property type="match status" value="1"/>
</dbReference>
<feature type="signal peptide" evidence="5">
    <location>
        <begin position="1"/>
        <end position="39"/>
    </location>
</feature>
<feature type="domain" description="Cytochrome c" evidence="6">
    <location>
        <begin position="48"/>
        <end position="126"/>
    </location>
</feature>